<dbReference type="OrthoDB" id="5793379at2"/>
<dbReference type="InterPro" id="IPR036188">
    <property type="entry name" value="FAD/NAD-bd_sf"/>
</dbReference>
<dbReference type="SUPFAM" id="SSF51905">
    <property type="entry name" value="FAD/NAD(P)-binding domain"/>
    <property type="match status" value="1"/>
</dbReference>
<keyword evidence="3" id="KW-1185">Reference proteome</keyword>
<dbReference type="GO" id="GO:0045436">
    <property type="term" value="F:lycopene beta cyclase activity"/>
    <property type="evidence" value="ECO:0007669"/>
    <property type="project" value="InterPro"/>
</dbReference>
<evidence type="ECO:0000313" key="2">
    <source>
        <dbReference type="EMBL" id="SKB36616.1"/>
    </source>
</evidence>
<dbReference type="EMBL" id="FUYP01000004">
    <property type="protein sequence ID" value="SKB36616.1"/>
    <property type="molecule type" value="Genomic_DNA"/>
</dbReference>
<reference evidence="3" key="1">
    <citation type="submission" date="2017-02" db="EMBL/GenBank/DDBJ databases">
        <authorList>
            <person name="Varghese N."/>
            <person name="Submissions S."/>
        </authorList>
    </citation>
    <scope>NUCLEOTIDE SEQUENCE [LARGE SCALE GENOMIC DNA]</scope>
    <source>
        <strain evidence="3">R11H</strain>
    </source>
</reference>
<organism evidence="2 3">
    <name type="scientific">Sphingopyxis flava</name>
    <dbReference type="NCBI Taxonomy" id="1507287"/>
    <lineage>
        <taxon>Bacteria</taxon>
        <taxon>Pseudomonadati</taxon>
        <taxon>Pseudomonadota</taxon>
        <taxon>Alphaproteobacteria</taxon>
        <taxon>Sphingomonadales</taxon>
        <taxon>Sphingomonadaceae</taxon>
        <taxon>Sphingopyxis</taxon>
    </lineage>
</organism>
<dbReference type="InterPro" id="IPR008461">
    <property type="entry name" value="CrtY"/>
</dbReference>
<name>A0A1T5ANW1_9SPHN</name>
<dbReference type="GO" id="GO:0016117">
    <property type="term" value="P:carotenoid biosynthetic process"/>
    <property type="evidence" value="ECO:0007669"/>
    <property type="project" value="InterPro"/>
</dbReference>
<dbReference type="Gene3D" id="3.50.50.60">
    <property type="entry name" value="FAD/NAD(P)-binding domain"/>
    <property type="match status" value="1"/>
</dbReference>
<dbReference type="GO" id="GO:0016705">
    <property type="term" value="F:oxidoreductase activity, acting on paired donors, with incorporation or reduction of molecular oxygen"/>
    <property type="evidence" value="ECO:0007669"/>
    <property type="project" value="InterPro"/>
</dbReference>
<evidence type="ECO:0000313" key="3">
    <source>
        <dbReference type="Proteomes" id="UP000190044"/>
    </source>
</evidence>
<evidence type="ECO:0000256" key="1">
    <source>
        <dbReference type="ARBA" id="ARBA00006599"/>
    </source>
</evidence>
<dbReference type="Pfam" id="PF05834">
    <property type="entry name" value="Lycopene_cycl"/>
    <property type="match status" value="1"/>
</dbReference>
<dbReference type="NCBIfam" id="TIGR01789">
    <property type="entry name" value="lycopene_cycl"/>
    <property type="match status" value="1"/>
</dbReference>
<sequence>MTSTPSSRCDIAIVGGGLAGGLAALALAAKRPDLDVRLVEAGPVGGNHIWSFFDSDIAKRDRWLVAPLVRYHWPAYHVRFPGHHRTLRMGYKSMTGETLAEAVEAALPAGHLIADRALHVAPDHVLLAAGGRLDARHVIDARGATSNGSGLICGWQKFVGQALRVKGGHGLAQPVVMDAAVEQLEGYRFVYLLPLDAETIFAEDTYYSDTPDLDVAAVRERIRTYAAAQGWAVAGKALREETGVLPVMIAGDFDRYWPPLDRTARIGVRAGAFHATTGYSLPDAVRTAAALPALIGPDLPALLRERAAAGWRRQRFYRMLDAMLFRAADPDERYRIFERFYRLPSGLIARFYAGRSRPGDKLRLLTGKPPVSVGRAIAALRRFDWK</sequence>
<comment type="similarity">
    <text evidence="1">Belongs to the lycopene cyclase family.</text>
</comment>
<proteinExistence type="inferred from homology"/>
<dbReference type="AlphaFoldDB" id="A0A1T5ANW1"/>
<dbReference type="RefSeq" id="WP_079637481.1">
    <property type="nucleotide sequence ID" value="NZ_FUYP01000004.1"/>
</dbReference>
<dbReference type="NCBIfam" id="TIGR01790">
    <property type="entry name" value="carotene-cycl"/>
    <property type="match status" value="1"/>
</dbReference>
<protein>
    <submittedName>
        <fullName evidence="2">Lycopene beta-cyclase</fullName>
    </submittedName>
</protein>
<gene>
    <name evidence="2" type="ORF">SAMN06295937_100464</name>
</gene>
<accession>A0A1T5ANW1</accession>
<dbReference type="Proteomes" id="UP000190044">
    <property type="component" value="Unassembled WGS sequence"/>
</dbReference>
<dbReference type="InterPro" id="IPR010108">
    <property type="entry name" value="Lycopene_cyclase_b/e"/>
</dbReference>